<dbReference type="PANTHER" id="PTHR14418">
    <property type="entry name" value="CONDENSIN COMPLEX SUBUNIT 3-RELATED"/>
    <property type="match status" value="1"/>
</dbReference>
<dbReference type="Pfam" id="PF12719">
    <property type="entry name" value="Cnd3"/>
    <property type="match status" value="1"/>
</dbReference>
<keyword evidence="3" id="KW-0158">Chromosome</keyword>
<feature type="domain" description="Nuclear condensin complex subunit 3 C-terminal" evidence="9">
    <location>
        <begin position="544"/>
        <end position="848"/>
    </location>
</feature>
<evidence type="ECO:0000259" key="9">
    <source>
        <dbReference type="Pfam" id="PF12719"/>
    </source>
</evidence>
<keyword evidence="5" id="KW-0498">Mitosis</keyword>
<evidence type="ECO:0000256" key="7">
    <source>
        <dbReference type="ARBA" id="ARBA00023306"/>
    </source>
</evidence>
<accession>A0ABP1PDB8</accession>
<sequence length="898" mass="102884">MKEIFHNIQFNKTCHQRKLKKLKKLYEQTDLTTFWNQFISCFKIPLSISQRHLRIENTLLFVAKFAASLYSVANDAEESSEEPLCPFLAKLFDFLLTNHSVKDSGVRFRICHFMNMLLNSMGDQAFIDDDLCDRITVSMMDRLLDKSPKVRAQAIFALHRLQDPSDDQCPVIKMYIFHATKDPKAIVRRAALMSMGKNQTTLQIALRRTRDVDETVRKIAYEFISKVTVRSLTITQRDQLLSDGLRDRSESVKKAVRNVLLPSWLRHLNGDFISLVRALDAEIGTDVSVLALETLFKNTEPNTLIEQLPINKESKLIPIDKLVSENVLYWKCVVKHFQRECTEEMDKILPELSIFCNYISDFLATMATQQNETWVNHMKKFILLQLFEISTTYDLSDEVGRKNLKELICSTLMSNHWTEKIIECIVTHLEKVIPDVGSRLDILANIISEIRLPLREATQATQISEEQQDQINFQRAKLKVMLLELREEEYQAITEKQYLKADKLKNEINTLNEEIIKLSKKNTEIPLTNSEEIKEKCDSETMIKCLNIVCTMMQSVTVLTPTLRGLMQIALDGLDHPNDKVHILALKAISICCILDKELAKQHIMMLFLQFSLEQENTNIWITALKGIFDLLLLYGLEYFDIIENLNQKNTNKSVSVDKTRTKLFTKTDAEISLTLTHNEDTVHDGCNFIKILTGLLDDANQELRTIAAEGLCKLLLNQRISSSSLLSRLIILCYNPATDGDFYLRQCLSGFFDNFVVRVPGALALLEEAYLPTLQILCNAPEISPLQEIDPYDVSCFILNLTRLSKPGVENYCVHNSLVYTILADILNPNSRIDKKTLIKSLPNLHLELDDDASKQNLREATKKVSEMIVDSEKQLLKSIALFKSKLDTNNVPGQEE</sequence>
<keyword evidence="11" id="KW-1185">Reference proteome</keyword>
<dbReference type="EMBL" id="CAXAJV020001300">
    <property type="protein sequence ID" value="CAL7949788.1"/>
    <property type="molecule type" value="Genomic_DNA"/>
</dbReference>
<dbReference type="SUPFAM" id="SSF48371">
    <property type="entry name" value="ARM repeat"/>
    <property type="match status" value="1"/>
</dbReference>
<keyword evidence="7" id="KW-0131">Cell cycle</keyword>
<keyword evidence="8" id="KW-0175">Coiled coil</keyword>
<evidence type="ECO:0000256" key="6">
    <source>
        <dbReference type="ARBA" id="ARBA00023067"/>
    </source>
</evidence>
<dbReference type="Proteomes" id="UP001642520">
    <property type="component" value="Unassembled WGS sequence"/>
</dbReference>
<organism evidence="10 11">
    <name type="scientific">Xylocopa violacea</name>
    <name type="common">Violet carpenter bee</name>
    <name type="synonym">Apis violacea</name>
    <dbReference type="NCBI Taxonomy" id="135666"/>
    <lineage>
        <taxon>Eukaryota</taxon>
        <taxon>Metazoa</taxon>
        <taxon>Ecdysozoa</taxon>
        <taxon>Arthropoda</taxon>
        <taxon>Hexapoda</taxon>
        <taxon>Insecta</taxon>
        <taxon>Pterygota</taxon>
        <taxon>Neoptera</taxon>
        <taxon>Endopterygota</taxon>
        <taxon>Hymenoptera</taxon>
        <taxon>Apocrita</taxon>
        <taxon>Aculeata</taxon>
        <taxon>Apoidea</taxon>
        <taxon>Anthophila</taxon>
        <taxon>Apidae</taxon>
        <taxon>Xylocopa</taxon>
        <taxon>Xylocopa</taxon>
    </lineage>
</organism>
<dbReference type="PANTHER" id="PTHR14418:SF5">
    <property type="entry name" value="CONDENSIN COMPLEX SUBUNIT 3"/>
    <property type="match status" value="1"/>
</dbReference>
<dbReference type="Gene3D" id="1.25.10.10">
    <property type="entry name" value="Leucine-rich Repeat Variant"/>
    <property type="match status" value="2"/>
</dbReference>
<evidence type="ECO:0000313" key="11">
    <source>
        <dbReference type="Proteomes" id="UP001642520"/>
    </source>
</evidence>
<keyword evidence="4" id="KW-0132">Cell division</keyword>
<protein>
    <recommendedName>
        <fullName evidence="9">Nuclear condensin complex subunit 3 C-terminal domain-containing protein</fullName>
    </recommendedName>
</protein>
<comment type="similarity">
    <text evidence="2">Belongs to the CND3 (condensin subunit 3) family.</text>
</comment>
<dbReference type="InterPro" id="IPR027165">
    <property type="entry name" value="CND3"/>
</dbReference>
<keyword evidence="6" id="KW-0226">DNA condensation</keyword>
<evidence type="ECO:0000313" key="10">
    <source>
        <dbReference type="EMBL" id="CAL7949788.1"/>
    </source>
</evidence>
<evidence type="ECO:0000256" key="2">
    <source>
        <dbReference type="ARBA" id="ARBA00006533"/>
    </source>
</evidence>
<evidence type="ECO:0000256" key="3">
    <source>
        <dbReference type="ARBA" id="ARBA00022454"/>
    </source>
</evidence>
<comment type="subcellular location">
    <subcellularLocation>
        <location evidence="1">Chromosome</location>
    </subcellularLocation>
</comment>
<reference evidence="10 11" key="1">
    <citation type="submission" date="2024-08" db="EMBL/GenBank/DDBJ databases">
        <authorList>
            <person name="Will J Nash"/>
            <person name="Angela Man"/>
            <person name="Seanna McTaggart"/>
            <person name="Kendall Baker"/>
            <person name="Tom Barker"/>
            <person name="Leah Catchpole"/>
            <person name="Alex Durrant"/>
            <person name="Karim Gharbi"/>
            <person name="Naomi Irish"/>
            <person name="Gemy Kaithakottil"/>
            <person name="Debby Ku"/>
            <person name="Aaliyah Providence"/>
            <person name="Felix Shaw"/>
            <person name="David Swarbreck"/>
            <person name="Chris Watkins"/>
            <person name="Ann M. McCartney"/>
            <person name="Giulio Formenti"/>
            <person name="Alice Mouton"/>
            <person name="Noel Vella"/>
            <person name="Bjorn M von Reumont"/>
            <person name="Adriana Vella"/>
            <person name="Wilfried Haerty"/>
        </authorList>
    </citation>
    <scope>NUCLEOTIDE SEQUENCE [LARGE SCALE GENOMIC DNA]</scope>
</reference>
<evidence type="ECO:0000256" key="4">
    <source>
        <dbReference type="ARBA" id="ARBA00022618"/>
    </source>
</evidence>
<proteinExistence type="inferred from homology"/>
<dbReference type="InterPro" id="IPR016024">
    <property type="entry name" value="ARM-type_fold"/>
</dbReference>
<evidence type="ECO:0000256" key="8">
    <source>
        <dbReference type="SAM" id="Coils"/>
    </source>
</evidence>
<dbReference type="InterPro" id="IPR011989">
    <property type="entry name" value="ARM-like"/>
</dbReference>
<dbReference type="InterPro" id="IPR025977">
    <property type="entry name" value="Cnd3_C"/>
</dbReference>
<evidence type="ECO:0000256" key="1">
    <source>
        <dbReference type="ARBA" id="ARBA00004286"/>
    </source>
</evidence>
<name>A0ABP1PDB8_XYLVO</name>
<comment type="caution">
    <text evidence="10">The sequence shown here is derived from an EMBL/GenBank/DDBJ whole genome shotgun (WGS) entry which is preliminary data.</text>
</comment>
<gene>
    <name evidence="10" type="ORF">XYLVIOL_LOCUS9589</name>
</gene>
<feature type="coiled-coil region" evidence="8">
    <location>
        <begin position="494"/>
        <end position="521"/>
    </location>
</feature>
<evidence type="ECO:0000256" key="5">
    <source>
        <dbReference type="ARBA" id="ARBA00022776"/>
    </source>
</evidence>